<dbReference type="GO" id="GO:1902412">
    <property type="term" value="P:regulation of mitotic cytokinesis"/>
    <property type="evidence" value="ECO:0007669"/>
    <property type="project" value="TreeGrafter"/>
</dbReference>
<feature type="compositionally biased region" description="Basic and acidic residues" evidence="3">
    <location>
        <begin position="59"/>
        <end position="69"/>
    </location>
</feature>
<evidence type="ECO:0008006" key="6">
    <source>
        <dbReference type="Google" id="ProtNLM"/>
    </source>
</evidence>
<evidence type="ECO:0000313" key="4">
    <source>
        <dbReference type="EMBL" id="KAF2276170.1"/>
    </source>
</evidence>
<dbReference type="SUPFAM" id="SSF52058">
    <property type="entry name" value="L domain-like"/>
    <property type="match status" value="1"/>
</dbReference>
<feature type="compositionally biased region" description="Polar residues" evidence="3">
    <location>
        <begin position="471"/>
        <end position="489"/>
    </location>
</feature>
<dbReference type="PANTHER" id="PTHR47566:SF1">
    <property type="entry name" value="PROTEIN NUD1"/>
    <property type="match status" value="1"/>
</dbReference>
<feature type="region of interest" description="Disordered" evidence="3">
    <location>
        <begin position="623"/>
        <end position="642"/>
    </location>
</feature>
<evidence type="ECO:0000256" key="3">
    <source>
        <dbReference type="SAM" id="MobiDB-lite"/>
    </source>
</evidence>
<dbReference type="Gene3D" id="3.80.10.10">
    <property type="entry name" value="Ribonuclease Inhibitor"/>
    <property type="match status" value="2"/>
</dbReference>
<feature type="compositionally biased region" description="Basic and acidic residues" evidence="3">
    <location>
        <begin position="1174"/>
        <end position="1186"/>
    </location>
</feature>
<dbReference type="PANTHER" id="PTHR47566">
    <property type="match status" value="1"/>
</dbReference>
<feature type="region of interest" description="Disordered" evidence="3">
    <location>
        <begin position="987"/>
        <end position="1011"/>
    </location>
</feature>
<dbReference type="Proteomes" id="UP000800097">
    <property type="component" value="Unassembled WGS sequence"/>
</dbReference>
<dbReference type="GeneID" id="54554775"/>
<dbReference type="GO" id="GO:0061499">
    <property type="term" value="C:outer plaque of mitotic spindle pole body"/>
    <property type="evidence" value="ECO:0007669"/>
    <property type="project" value="TreeGrafter"/>
</dbReference>
<organism evidence="4 5">
    <name type="scientific">Westerdykella ornata</name>
    <dbReference type="NCBI Taxonomy" id="318751"/>
    <lineage>
        <taxon>Eukaryota</taxon>
        <taxon>Fungi</taxon>
        <taxon>Dikarya</taxon>
        <taxon>Ascomycota</taxon>
        <taxon>Pezizomycotina</taxon>
        <taxon>Dothideomycetes</taxon>
        <taxon>Pleosporomycetidae</taxon>
        <taxon>Pleosporales</taxon>
        <taxon>Sporormiaceae</taxon>
        <taxon>Westerdykella</taxon>
    </lineage>
</organism>
<protein>
    <recommendedName>
        <fullName evidence="6">L domain-like protein</fullName>
    </recommendedName>
</protein>
<feature type="compositionally biased region" description="Acidic residues" evidence="3">
    <location>
        <begin position="7"/>
        <end position="19"/>
    </location>
</feature>
<evidence type="ECO:0000256" key="2">
    <source>
        <dbReference type="ARBA" id="ARBA00022737"/>
    </source>
</evidence>
<dbReference type="SMART" id="SM00365">
    <property type="entry name" value="LRR_SD22"/>
    <property type="match status" value="7"/>
</dbReference>
<name>A0A6A6JHN7_WESOR</name>
<feature type="region of interest" description="Disordered" evidence="3">
    <location>
        <begin position="293"/>
        <end position="440"/>
    </location>
</feature>
<accession>A0A6A6JHN7</accession>
<feature type="region of interest" description="Disordered" evidence="3">
    <location>
        <begin position="539"/>
        <end position="614"/>
    </location>
</feature>
<feature type="compositionally biased region" description="Polar residues" evidence="3">
    <location>
        <begin position="1069"/>
        <end position="1083"/>
    </location>
</feature>
<feature type="compositionally biased region" description="Basic and acidic residues" evidence="3">
    <location>
        <begin position="1054"/>
        <end position="1064"/>
    </location>
</feature>
<dbReference type="InterPro" id="IPR003591">
    <property type="entry name" value="Leu-rich_rpt_typical-subtyp"/>
</dbReference>
<dbReference type="EMBL" id="ML986494">
    <property type="protein sequence ID" value="KAF2276170.1"/>
    <property type="molecule type" value="Genomic_DNA"/>
</dbReference>
<keyword evidence="1" id="KW-0433">Leucine-rich repeat</keyword>
<evidence type="ECO:0000313" key="5">
    <source>
        <dbReference type="Proteomes" id="UP000800097"/>
    </source>
</evidence>
<feature type="region of interest" description="Disordered" evidence="3">
    <location>
        <begin position="1"/>
        <end position="251"/>
    </location>
</feature>
<sequence>MKPWLDDLSEEWVEPDPPADDVKDMADSSVMQISQSVPPKPRSRLPRLRHSSGSFSEIQVRHIARDPRSSRPTSVLAARSPNGQNIMPVVDADAPKVPRSRTASQSSTPSQGSVVHSGTVAQKQIARPSSADGPIQNTPEWKRRLLKGQGGYGEQKDLFSPMALENIFQKPDGSTPGEPEQPKSKLGVLKSLSAIPSSPPPWPARDQDVSGYPENSEREVEAEAESTAEPVQAANSSSRLSAGNNKAIPRTVSGQIEFENENFSPVYLSMNLGVGSSAPSIPTFTASSLAERLRTIGTPPPIVQRQPASEGDSTSQNRSMNDSSIFKYQDDTLPADLPAGTPDIENKLSPYVEMRRGGYSQDDSFRRRPLSPSPQPKRTGRTMLTAESVVSPTRTEKSKTGAQEDGAAQPQSPSKRPVTPSGPQNSQFLSPERPQTAGSPLKLFDAHDTFTSNRLHRRLSQLELESKRVVTSDTNAESSSVAQKSSRMTSLEEVSMHQITTEPHRISPAQKPQISQRKVSAFGQGQLDRYAFPEDFSVLSSHSSEGQETSRDGSPSPHIAPPGSRQPTGFHFDVSPASFASSKTRRQGLTRVSNHFRGINQSRTMSTQEASVTEPMPALEVEHEYAEGKRGPTSPFKNPTPKRRRTLYSVTQDESGILSDDELRPTNHSHVAMQSALGQKRKDAYRDLSGNRADPQVIAQRQILRPRNPTPNHRMRDDILEATDAFIQSSPDIHTLREQLESSALLDTTTDKETAAVIAQEIADFTMKRPPLIRNESRKRSVTTQDFLDEAVKIMDYIRAKGRPTSGLESLEESASETPPRPKEDPLPSSPLSFSRPPTREGRRSMWKEPNKLEMDPKVMSHLRRFQERESDELMGSSMRSLQIPQALQPIEGKSVVVEQNNIRITDNIIRHREGTEAENANGYHAGTIDTHRSGRSSMGQTIATNASRKSEHVATLAPEAVAHLIPEHIAGMSFDREKNAWVRNKAASHEHHTNGVAAASEDSEEDPLGNIPDLTVDETAEIMLKNQESPSRPQATAETFLEDTEGPICVPQDDSRPVTREGRVPAPTDTSSVPSKSSNNFGWSYPKTETRATSWSDQETCNRGTQRTQHQPSTYPIPENEEVDVEHEIKYFEGRGIPSATRRVGDITFSLEGQRHTNTSKVSSGRQWSYAGMRHDSRPQRRPWDQAKGIKTLSTSPTQDLPDDGDLSTLHELPSRNYRMQLSISAPVLGLQGQDLQPVLPSSPAKADVTFMLSDLPEFTLHQVDECEIPDRVVVKHDGTRFSKSLEDRYAQGTADLVKALQDVAPKEPYWEDLRKVDLHNKGLTNLHRLDEFCYRLEELDVSDNGISQVKGIPYSVRRLRVAGNVLTGLTSWTTLMNLQYLDISGNEIDSLDGMSELIHLRTLKADSNHIKSLDGIMELDGLMELSASGNQIEVVDFTKADLISLTDLNLAGNSIVEVRKLGRLPQLRTLNLDDNCIEDFPIADIPDEQCKALRSLRLCRNGMRTLDIGHYCPRLESLYVDGNHLPHIPGLERLRCLRTFSAREQAVEDGSANGSYVGDLLKNHDVRNLYLSVNPIRGLELSQHLLNLQRLELSSMGLEELPIEFGQLAPNLRSINLNFNSLKDLRPLLNIKRLTELFVAGNKLTRLRTNLAVLGKLTTLTTLDLRDNPLTLRFYPPTSEKRVMSLRHKPSEETDADRFVLPPGDPEADKQYLQRLDFETRLRRRVQEIMLSTQCRNLRELDGLPFDRTRILVKDDIWDRLSYLGVIRRAEVSEQDRSDDYDPSSRLD</sequence>
<gene>
    <name evidence="4" type="ORF">EI97DRAFT_467401</name>
</gene>
<feature type="region of interest" description="Disordered" evidence="3">
    <location>
        <begin position="1047"/>
        <end position="1118"/>
    </location>
</feature>
<feature type="region of interest" description="Disordered" evidence="3">
    <location>
        <begin position="803"/>
        <end position="848"/>
    </location>
</feature>
<feature type="compositionally biased region" description="Polar residues" evidence="3">
    <location>
        <begin position="1157"/>
        <end position="1168"/>
    </location>
</feature>
<feature type="compositionally biased region" description="Polar residues" evidence="3">
    <location>
        <begin position="599"/>
        <end position="611"/>
    </location>
</feature>
<keyword evidence="2" id="KW-0677">Repeat</keyword>
<dbReference type="InterPro" id="IPR032675">
    <property type="entry name" value="LRR_dom_sf"/>
</dbReference>
<feature type="compositionally biased region" description="Basic and acidic residues" evidence="3">
    <location>
        <begin position="838"/>
        <end position="848"/>
    </location>
</feature>
<evidence type="ECO:0000256" key="1">
    <source>
        <dbReference type="ARBA" id="ARBA00022614"/>
    </source>
</evidence>
<dbReference type="InterPro" id="IPR001611">
    <property type="entry name" value="Leu-rich_rpt"/>
</dbReference>
<feature type="compositionally biased region" description="Polar residues" evidence="3">
    <location>
        <begin position="101"/>
        <end position="122"/>
    </location>
</feature>
<dbReference type="RefSeq" id="XP_033653709.1">
    <property type="nucleotide sequence ID" value="XM_033801600.1"/>
</dbReference>
<dbReference type="SMART" id="SM00369">
    <property type="entry name" value="LRR_TYP"/>
    <property type="match status" value="6"/>
</dbReference>
<keyword evidence="5" id="KW-1185">Reference proteome</keyword>
<dbReference type="GO" id="GO:0035591">
    <property type="term" value="F:signaling adaptor activity"/>
    <property type="evidence" value="ECO:0007669"/>
    <property type="project" value="TreeGrafter"/>
</dbReference>
<reference evidence="4" key="1">
    <citation type="journal article" date="2020" name="Stud. Mycol.">
        <title>101 Dothideomycetes genomes: a test case for predicting lifestyles and emergence of pathogens.</title>
        <authorList>
            <person name="Haridas S."/>
            <person name="Albert R."/>
            <person name="Binder M."/>
            <person name="Bloem J."/>
            <person name="Labutti K."/>
            <person name="Salamov A."/>
            <person name="Andreopoulos B."/>
            <person name="Baker S."/>
            <person name="Barry K."/>
            <person name="Bills G."/>
            <person name="Bluhm B."/>
            <person name="Cannon C."/>
            <person name="Castanera R."/>
            <person name="Culley D."/>
            <person name="Daum C."/>
            <person name="Ezra D."/>
            <person name="Gonzalez J."/>
            <person name="Henrissat B."/>
            <person name="Kuo A."/>
            <person name="Liang C."/>
            <person name="Lipzen A."/>
            <person name="Lutzoni F."/>
            <person name="Magnuson J."/>
            <person name="Mondo S."/>
            <person name="Nolan M."/>
            <person name="Ohm R."/>
            <person name="Pangilinan J."/>
            <person name="Park H.-J."/>
            <person name="Ramirez L."/>
            <person name="Alfaro M."/>
            <person name="Sun H."/>
            <person name="Tritt A."/>
            <person name="Yoshinaga Y."/>
            <person name="Zwiers L.-H."/>
            <person name="Turgeon B."/>
            <person name="Goodwin S."/>
            <person name="Spatafora J."/>
            <person name="Crous P."/>
            <person name="Grigoriev I."/>
        </authorList>
    </citation>
    <scope>NUCLEOTIDE SEQUENCE</scope>
    <source>
        <strain evidence="4">CBS 379.55</strain>
    </source>
</reference>
<feature type="compositionally biased region" description="Polar residues" evidence="3">
    <location>
        <begin position="1092"/>
        <end position="1115"/>
    </location>
</feature>
<dbReference type="InterPro" id="IPR052574">
    <property type="entry name" value="CDIRP"/>
</dbReference>
<feature type="compositionally biased region" description="Polar residues" evidence="3">
    <location>
        <begin position="311"/>
        <end position="326"/>
    </location>
</feature>
<dbReference type="GO" id="GO:0031028">
    <property type="term" value="P:septation initiation signaling"/>
    <property type="evidence" value="ECO:0007669"/>
    <property type="project" value="TreeGrafter"/>
</dbReference>
<proteinExistence type="predicted"/>
<feature type="region of interest" description="Disordered" evidence="3">
    <location>
        <begin position="469"/>
        <end position="519"/>
    </location>
</feature>
<feature type="region of interest" description="Disordered" evidence="3">
    <location>
        <begin position="1152"/>
        <end position="1210"/>
    </location>
</feature>
<dbReference type="PROSITE" id="PS51450">
    <property type="entry name" value="LRR"/>
    <property type="match status" value="5"/>
</dbReference>
<dbReference type="OrthoDB" id="7451790at2759"/>
<feature type="compositionally biased region" description="Basic residues" evidence="3">
    <location>
        <begin position="41"/>
        <end position="50"/>
    </location>
</feature>
<feature type="compositionally biased region" description="Polar residues" evidence="3">
    <location>
        <begin position="233"/>
        <end position="244"/>
    </location>
</feature>